<dbReference type="Proteomes" id="UP000033048">
    <property type="component" value="Chromosome"/>
</dbReference>
<dbReference type="InterPro" id="IPR055712">
    <property type="entry name" value="DUF7288"/>
</dbReference>
<sequence>MHTLEAIMAATLMVVIIIFAVQATSLTPLTSSTANAHIESQMYMMGQDMLTALDHSPNGQNSDLKDAIIEWDGERYVWDGNKYKSDENESNILSGPVVDMFELSTVRNGIAHNLQFTYIDEEGSETTDYIYNGEPSDNAVIVSRKVLISDSDIENYASYIDSTKISDIDNTTALYNIIDVKLTLWRM</sequence>
<dbReference type="AlphaFoldDB" id="A0A0E3ST75"/>
<organism evidence="1 2">
    <name type="scientific">Methanococcoides methylutens MM1</name>
    <dbReference type="NCBI Taxonomy" id="1434104"/>
    <lineage>
        <taxon>Archaea</taxon>
        <taxon>Methanobacteriati</taxon>
        <taxon>Methanobacteriota</taxon>
        <taxon>Stenosarchaea group</taxon>
        <taxon>Methanomicrobia</taxon>
        <taxon>Methanosarcinales</taxon>
        <taxon>Methanosarcinaceae</taxon>
        <taxon>Methanococcoides</taxon>
    </lineage>
</organism>
<dbReference type="OrthoDB" id="324613at2157"/>
<name>A0A0E3ST75_METMT</name>
<evidence type="ECO:0000313" key="2">
    <source>
        <dbReference type="Proteomes" id="UP000033048"/>
    </source>
</evidence>
<reference evidence="1 2" key="1">
    <citation type="submission" date="2014-07" db="EMBL/GenBank/DDBJ databases">
        <title>Methanogenic archaea and the global carbon cycle.</title>
        <authorList>
            <person name="Henriksen J.R."/>
            <person name="Luke J."/>
            <person name="Reinhart S."/>
            <person name="Benedict M.N."/>
            <person name="Youngblut N.D."/>
            <person name="Metcalf M.E."/>
            <person name="Whitaker R.J."/>
            <person name="Metcalf W.W."/>
        </authorList>
    </citation>
    <scope>NUCLEOTIDE SEQUENCE [LARGE SCALE GENOMIC DNA]</scope>
    <source>
        <strain evidence="1 2">MM1</strain>
    </source>
</reference>
<gene>
    <name evidence="1" type="ORF">MCMEM_1699</name>
</gene>
<proteinExistence type="predicted"/>
<dbReference type="Pfam" id="PF23959">
    <property type="entry name" value="DUF7288"/>
    <property type="match status" value="1"/>
</dbReference>
<keyword evidence="2" id="KW-1185">Reference proteome</keyword>
<accession>A0A0E3ST75</accession>
<dbReference type="EMBL" id="CP009518">
    <property type="protein sequence ID" value="AKB85752.1"/>
    <property type="molecule type" value="Genomic_DNA"/>
</dbReference>
<dbReference type="HOGENOM" id="CLU_110996_0_0_2"/>
<dbReference type="STRING" id="1434104.MCMEM_1699"/>
<protein>
    <submittedName>
        <fullName evidence="1">Uncharacterized protein</fullName>
    </submittedName>
</protein>
<evidence type="ECO:0000313" key="1">
    <source>
        <dbReference type="EMBL" id="AKB85752.1"/>
    </source>
</evidence>
<dbReference type="KEGG" id="mmet:MCMEM_1699"/>